<dbReference type="Proteomes" id="UP000477750">
    <property type="component" value="Unassembled WGS sequence"/>
</dbReference>
<gene>
    <name evidence="2" type="ORF">GFD30_25280</name>
</gene>
<accession>A0A6L5GGK6</accession>
<comment type="caution">
    <text evidence="2">The sequence shown here is derived from an EMBL/GenBank/DDBJ whole genome shotgun (WGS) entry which is preliminary data.</text>
</comment>
<feature type="region of interest" description="Disordered" evidence="1">
    <location>
        <begin position="1"/>
        <end position="24"/>
    </location>
</feature>
<feature type="compositionally biased region" description="Basic and acidic residues" evidence="1">
    <location>
        <begin position="12"/>
        <end position="24"/>
    </location>
</feature>
<dbReference type="RefSeq" id="WP_153027929.1">
    <property type="nucleotide sequence ID" value="NZ_WIAO01000061.1"/>
</dbReference>
<evidence type="ECO:0000256" key="1">
    <source>
        <dbReference type="SAM" id="MobiDB-lite"/>
    </source>
</evidence>
<evidence type="ECO:0000313" key="2">
    <source>
        <dbReference type="EMBL" id="MQM28848.1"/>
    </source>
</evidence>
<name>A0A6L5GGK6_9ACTN</name>
<dbReference type="AlphaFoldDB" id="A0A6L5GGK6"/>
<reference evidence="2 3" key="1">
    <citation type="submission" date="2019-10" db="EMBL/GenBank/DDBJ databases">
        <title>Glycomyces albidus sp. nov., a novel actinomycete isolated from rhizosphere soil of wheat (Triticum aestivum L.).</title>
        <authorList>
            <person name="Qian L."/>
        </authorList>
    </citation>
    <scope>NUCLEOTIDE SEQUENCE [LARGE SCALE GENOMIC DNA]</scope>
    <source>
        <strain evidence="2 3">NEAU-7082</strain>
    </source>
</reference>
<protein>
    <submittedName>
        <fullName evidence="2">Uncharacterized protein</fullName>
    </submittedName>
</protein>
<dbReference type="EMBL" id="WIAO01000061">
    <property type="protein sequence ID" value="MQM28848.1"/>
    <property type="molecule type" value="Genomic_DNA"/>
</dbReference>
<proteinExistence type="predicted"/>
<evidence type="ECO:0000313" key="3">
    <source>
        <dbReference type="Proteomes" id="UP000477750"/>
    </source>
</evidence>
<sequence>MSPTGRFTAPDIAERPDDTGAEGRGEAAMSVLGRVGGGVKAAAGSMWAVTKKLLGRIAIAALITVVAVALAKNGESSAAESAGLAGSQARPVAAQHAILSEGWTREQDLSCTYAVKATFGVSVFTEADMGARRLLRLHNRTEVNGACAPTQGGRTIGCAGLRWETDWIRVQSGDTVGYSPASCLVKEGVL</sequence>
<organism evidence="2 3">
    <name type="scientific">Glycomyces albidus</name>
    <dbReference type="NCBI Taxonomy" id="2656774"/>
    <lineage>
        <taxon>Bacteria</taxon>
        <taxon>Bacillati</taxon>
        <taxon>Actinomycetota</taxon>
        <taxon>Actinomycetes</taxon>
        <taxon>Glycomycetales</taxon>
        <taxon>Glycomycetaceae</taxon>
        <taxon>Glycomyces</taxon>
    </lineage>
</organism>
<keyword evidence="3" id="KW-1185">Reference proteome</keyword>